<dbReference type="InParanoid" id="A2F3B7"/>
<evidence type="ECO:0000313" key="1">
    <source>
        <dbReference type="EMBL" id="EAY00626.1"/>
    </source>
</evidence>
<accession>A2F3B7</accession>
<dbReference type="KEGG" id="tva:75683064"/>
<reference evidence="1" key="2">
    <citation type="journal article" date="2007" name="Science">
        <title>Draft genome sequence of the sexually transmitted pathogen Trichomonas vaginalis.</title>
        <authorList>
            <person name="Carlton J.M."/>
            <person name="Hirt R.P."/>
            <person name="Silva J.C."/>
            <person name="Delcher A.L."/>
            <person name="Schatz M."/>
            <person name="Zhao Q."/>
            <person name="Wortman J.R."/>
            <person name="Bidwell S.L."/>
            <person name="Alsmark U.C.M."/>
            <person name="Besteiro S."/>
            <person name="Sicheritz-Ponten T."/>
            <person name="Noel C.J."/>
            <person name="Dacks J.B."/>
            <person name="Foster P.G."/>
            <person name="Simillion C."/>
            <person name="Van de Peer Y."/>
            <person name="Miranda-Saavedra D."/>
            <person name="Barton G.J."/>
            <person name="Westrop G.D."/>
            <person name="Mueller S."/>
            <person name="Dessi D."/>
            <person name="Fiori P.L."/>
            <person name="Ren Q."/>
            <person name="Paulsen I."/>
            <person name="Zhang H."/>
            <person name="Bastida-Corcuera F.D."/>
            <person name="Simoes-Barbosa A."/>
            <person name="Brown M.T."/>
            <person name="Hayes R.D."/>
            <person name="Mukherjee M."/>
            <person name="Okumura C.Y."/>
            <person name="Schneider R."/>
            <person name="Smith A.J."/>
            <person name="Vanacova S."/>
            <person name="Villalvazo M."/>
            <person name="Haas B.J."/>
            <person name="Pertea M."/>
            <person name="Feldblyum T.V."/>
            <person name="Utterback T.R."/>
            <person name="Shu C.L."/>
            <person name="Osoegawa K."/>
            <person name="de Jong P.J."/>
            <person name="Hrdy I."/>
            <person name="Horvathova L."/>
            <person name="Zubacova Z."/>
            <person name="Dolezal P."/>
            <person name="Malik S.B."/>
            <person name="Logsdon J.M. Jr."/>
            <person name="Henze K."/>
            <person name="Gupta A."/>
            <person name="Wang C.C."/>
            <person name="Dunne R.L."/>
            <person name="Upcroft J.A."/>
            <person name="Upcroft P."/>
            <person name="White O."/>
            <person name="Salzberg S.L."/>
            <person name="Tang P."/>
            <person name="Chiu C.-H."/>
            <person name="Lee Y.-S."/>
            <person name="Embley T.M."/>
            <person name="Coombs G.H."/>
            <person name="Mottram J.C."/>
            <person name="Tachezy J."/>
            <person name="Fraser-Liggett C.M."/>
            <person name="Johnson P.J."/>
        </authorList>
    </citation>
    <scope>NUCLEOTIDE SEQUENCE [LARGE SCALE GENOMIC DNA]</scope>
    <source>
        <strain evidence="1">G3</strain>
    </source>
</reference>
<protein>
    <submittedName>
        <fullName evidence="1">Uncharacterized protein</fullName>
    </submittedName>
</protein>
<reference evidence="1" key="1">
    <citation type="submission" date="2006-10" db="EMBL/GenBank/DDBJ databases">
        <authorList>
            <person name="Amadeo P."/>
            <person name="Zhao Q."/>
            <person name="Wortman J."/>
            <person name="Fraser-Liggett C."/>
            <person name="Carlton J."/>
        </authorList>
    </citation>
    <scope>NUCLEOTIDE SEQUENCE</scope>
    <source>
        <strain evidence="1">G3</strain>
    </source>
</reference>
<dbReference type="SMR" id="A2F3B7"/>
<keyword evidence="2" id="KW-1185">Reference proteome</keyword>
<sequence length="69" mass="7673">MSENANAVQPNKSPMLEAIRVMIENKKYTDQVGNLAAMYQQLLKIEQQNPGAADVIMKEILKNLGNANK</sequence>
<evidence type="ECO:0000313" key="2">
    <source>
        <dbReference type="Proteomes" id="UP000001542"/>
    </source>
</evidence>
<dbReference type="AlphaFoldDB" id="A2F3B7"/>
<dbReference type="RefSeq" id="XP_001313555.1">
    <property type="nucleotide sequence ID" value="XM_001313554.1"/>
</dbReference>
<name>A2F3B7_TRIV3</name>
<dbReference type="VEuPathDB" id="TrichDB:TVAG_181040"/>
<gene>
    <name evidence="1" type="ORF">TVAG_181040</name>
</gene>
<dbReference type="Proteomes" id="UP000001542">
    <property type="component" value="Unassembled WGS sequence"/>
</dbReference>
<organism evidence="1 2">
    <name type="scientific">Trichomonas vaginalis (strain ATCC PRA-98 / G3)</name>
    <dbReference type="NCBI Taxonomy" id="412133"/>
    <lineage>
        <taxon>Eukaryota</taxon>
        <taxon>Metamonada</taxon>
        <taxon>Parabasalia</taxon>
        <taxon>Trichomonadida</taxon>
        <taxon>Trichomonadidae</taxon>
        <taxon>Trichomonas</taxon>
    </lineage>
</organism>
<dbReference type="VEuPathDB" id="TrichDB:TVAGG3_1028150"/>
<proteinExistence type="predicted"/>
<dbReference type="EMBL" id="DS113595">
    <property type="protein sequence ID" value="EAY00626.1"/>
    <property type="molecule type" value="Genomic_DNA"/>
</dbReference>